<feature type="compositionally biased region" description="Low complexity" evidence="1">
    <location>
        <begin position="320"/>
        <end position="336"/>
    </location>
</feature>
<dbReference type="AlphaFoldDB" id="A0A226E0I7"/>
<keyword evidence="4" id="KW-1185">Reference proteome</keyword>
<reference evidence="3 4" key="1">
    <citation type="submission" date="2015-12" db="EMBL/GenBank/DDBJ databases">
        <title>The genome of Folsomia candida.</title>
        <authorList>
            <person name="Faddeeva A."/>
            <person name="Derks M.F."/>
            <person name="Anvar Y."/>
            <person name="Smit S."/>
            <person name="Van Straalen N."/>
            <person name="Roelofs D."/>
        </authorList>
    </citation>
    <scope>NUCLEOTIDE SEQUENCE [LARGE SCALE GENOMIC DNA]</scope>
    <source>
        <strain evidence="3 4">VU population</strain>
        <tissue evidence="3">Whole body</tissue>
    </source>
</reference>
<accession>A0A226E0I7</accession>
<evidence type="ECO:0000313" key="3">
    <source>
        <dbReference type="EMBL" id="OXA50534.1"/>
    </source>
</evidence>
<gene>
    <name evidence="3" type="ORF">Fcan01_14729</name>
</gene>
<name>A0A226E0I7_FOLCA</name>
<proteinExistence type="predicted"/>
<comment type="caution">
    <text evidence="3">The sequence shown here is derived from an EMBL/GenBank/DDBJ whole genome shotgun (WGS) entry which is preliminary data.</text>
</comment>
<evidence type="ECO:0000256" key="1">
    <source>
        <dbReference type="SAM" id="MobiDB-lite"/>
    </source>
</evidence>
<keyword evidence="2" id="KW-0812">Transmembrane</keyword>
<organism evidence="3 4">
    <name type="scientific">Folsomia candida</name>
    <name type="common">Springtail</name>
    <dbReference type="NCBI Taxonomy" id="158441"/>
    <lineage>
        <taxon>Eukaryota</taxon>
        <taxon>Metazoa</taxon>
        <taxon>Ecdysozoa</taxon>
        <taxon>Arthropoda</taxon>
        <taxon>Hexapoda</taxon>
        <taxon>Collembola</taxon>
        <taxon>Entomobryomorpha</taxon>
        <taxon>Isotomoidea</taxon>
        <taxon>Isotomidae</taxon>
        <taxon>Proisotominae</taxon>
        <taxon>Folsomia</taxon>
    </lineage>
</organism>
<keyword evidence="2" id="KW-1133">Transmembrane helix</keyword>
<keyword evidence="2" id="KW-0472">Membrane</keyword>
<protein>
    <submittedName>
        <fullName evidence="3">Uncharacterized protein</fullName>
    </submittedName>
</protein>
<feature type="transmembrane region" description="Helical" evidence="2">
    <location>
        <begin position="273"/>
        <end position="293"/>
    </location>
</feature>
<evidence type="ECO:0000256" key="2">
    <source>
        <dbReference type="SAM" id="Phobius"/>
    </source>
</evidence>
<dbReference type="EMBL" id="LNIX01000009">
    <property type="protein sequence ID" value="OXA50534.1"/>
    <property type="molecule type" value="Genomic_DNA"/>
</dbReference>
<feature type="region of interest" description="Disordered" evidence="1">
    <location>
        <begin position="301"/>
        <end position="377"/>
    </location>
</feature>
<dbReference type="Proteomes" id="UP000198287">
    <property type="component" value="Unassembled WGS sequence"/>
</dbReference>
<evidence type="ECO:0000313" key="4">
    <source>
        <dbReference type="Proteomes" id="UP000198287"/>
    </source>
</evidence>
<sequence>MERFLLYRKVQSNNNFRTRKTALRRYSVLILFGIIIAQVISPTLGEDHDDETNSSSRNNNSISGKFFEYMNNLRSASTPKSESISSPPTNSTSSTFRKIFIDSSWHETYQKFIDQVKKVRGMLVPSLSNGTEASQTTTLSEYQPSLIYNSTETVPGLSSNRSGRINGPASWSWPWMTNTPISTPTSSSTLRSRTNAFNRIFFGPFERDNGGIPVDPYASYYPAPSPPAPPGPGSNMFGLGRGAPSDNHYNYVYKYNPKTQSATDLEQHTTTTIYIICICLIIMLVGTILFAFVSKCQENAGRTAAASSNPTGRRRRRRSTTTTNNNNNNNTSPNSRNRPEISIIMPGDGDENGAPPAYPKVIFDPPPSYDSLFPVKE</sequence>